<dbReference type="Pfam" id="PF00063">
    <property type="entry name" value="Myosin_head"/>
    <property type="match status" value="1"/>
</dbReference>
<sequence length="1008" mass="114097">MHHLLFFKVLPSVLNSSFPQATNQTLLDKFKRQHEGNSYIEFSAVMEPAFIIRHYAGKVKYGDFREKNTDHMRPDIVALLKSSKNAFICSLIGIDPSATFRWAVLRAYFRALHDLIGHVSAMSLQACVTRKTPRTPLSDIQGSNAIMEKSPRGSPGLGWNGRVGRQSQLFPSSSNAEEDGIFVNSASSKLLERAHDILMSLPLRFDDNLVLRQLRYTGMLETVRIRQSGYNVKYTFKVFLREAERQRLQAELHREVLRLIVMLQQRFRARLERKQFVRMREAADRAALCLQTHWRGYRERQRFRQWIEAAQVLQKAWRFWLCRRSSAALVIQTAWRCHQARESYLHLYDAVVQLQAIGRGFLSRQSFRKLREQRHEEDEKLLQLQNGQVSISPAEEEEEEELSDGIMGLDLSTWEDRFYEERERSLHILSSHKGAVKKEEELAKTKEGSSEAETEANTSVPTYSVVVPDRVRTVEEPSQKTTRAKRESRRMRELEQAKFSLELLKVRANSGGAHSPSEERRWSLELMPPASPSLHSPQGTPDSESSKGSFELPLMDEEPPKATEEIMDSEDPFSPVPPIAPGSDSNVEDISSSPKLTEPYKTGVSEATFPQRSQSPSRMDPPAPSHLPKIQNNHPTFYVPPHKDGTLIFHPAAEDPQSNKEAAVTTAITSITKPLKERRDSSRRPVVVVISMQKETPLSEELSAIIRPPVDLRDSAAQTGDSGPENKGRIPQADQAIMEKLVRLNEEKEERRRNEQQQNEKEMMEQIRRQKEVLEQQRIKYAQYEKEMFEKQRGEALQRIQQRRQGKLVSARTSMSSKGPRPSSLLIEKTSAQVPHGRTQSDSASPPPHSPAAVGPHENSRLPQLPPPPFSAPTERRKDHRPAAEGWAPKLTLESRNGAGVRVKLATKKPQNQEGTTVSSVGQKKKARMARTRSDFLTRASSLAAGGDSDEDDYDGDSLTSPRHYTLPLSKQNSTEAGLREACFSDSDMVPFTPPMALSALGYSLPSL</sequence>
<feature type="region of interest" description="Disordered" evidence="6">
    <location>
        <begin position="434"/>
        <end position="463"/>
    </location>
</feature>
<comment type="similarity">
    <text evidence="5">Belongs to the TRAFAC class myosin-kinesin ATPase superfamily. Myosin family.</text>
</comment>
<dbReference type="EMBL" id="JAHRIO010070018">
    <property type="protein sequence ID" value="MEQ2180480.1"/>
    <property type="molecule type" value="Genomic_DNA"/>
</dbReference>
<feature type="compositionally biased region" description="Basic and acidic residues" evidence="6">
    <location>
        <begin position="740"/>
        <end position="765"/>
    </location>
</feature>
<protein>
    <recommendedName>
        <fullName evidence="7">Myosin motor domain-containing protein</fullName>
    </recommendedName>
</protein>
<dbReference type="InterPro" id="IPR001609">
    <property type="entry name" value="Myosin_head_motor_dom-like"/>
</dbReference>
<evidence type="ECO:0000313" key="9">
    <source>
        <dbReference type="Proteomes" id="UP001476798"/>
    </source>
</evidence>
<keyword evidence="5" id="KW-0518">Myosin</keyword>
<feature type="compositionally biased region" description="Polar residues" evidence="6">
    <location>
        <begin position="909"/>
        <end position="922"/>
    </location>
</feature>
<feature type="compositionally biased region" description="Polar residues" evidence="6">
    <location>
        <begin position="959"/>
        <end position="976"/>
    </location>
</feature>
<comment type="caution">
    <text evidence="5">Lacks conserved residue(s) required for the propagation of feature annotation.</text>
</comment>
<feature type="region of interest" description="Disordered" evidence="6">
    <location>
        <begin position="791"/>
        <end position="978"/>
    </location>
</feature>
<keyword evidence="5" id="KW-0009">Actin-binding</keyword>
<accession>A0ABV0PAJ4</accession>
<dbReference type="InterPro" id="IPR027417">
    <property type="entry name" value="P-loop_NTPase"/>
</dbReference>
<name>A0ABV0PAJ4_9TELE</name>
<feature type="compositionally biased region" description="Basic and acidic residues" evidence="6">
    <location>
        <begin position="874"/>
        <end position="883"/>
    </location>
</feature>
<dbReference type="Proteomes" id="UP001476798">
    <property type="component" value="Unassembled WGS sequence"/>
</dbReference>
<dbReference type="PANTHER" id="PTHR46184">
    <property type="entry name" value="UNCONVENTIONAL MYOSIN-IXB-LIKE PROTEIN"/>
    <property type="match status" value="1"/>
</dbReference>
<feature type="compositionally biased region" description="Polar residues" evidence="6">
    <location>
        <begin position="583"/>
        <end position="595"/>
    </location>
</feature>
<keyword evidence="9" id="KW-1185">Reference proteome</keyword>
<dbReference type="Pfam" id="PF00612">
    <property type="entry name" value="IQ"/>
    <property type="match status" value="3"/>
</dbReference>
<feature type="region of interest" description="Disordered" evidence="6">
    <location>
        <begin position="474"/>
        <end position="493"/>
    </location>
</feature>
<dbReference type="PROSITE" id="PS50096">
    <property type="entry name" value="IQ"/>
    <property type="match status" value="4"/>
</dbReference>
<gene>
    <name evidence="8" type="ORF">GOODEAATRI_001645</name>
</gene>
<dbReference type="SMART" id="SM00015">
    <property type="entry name" value="IQ"/>
    <property type="match status" value="4"/>
</dbReference>
<proteinExistence type="inferred from homology"/>
<keyword evidence="5" id="KW-0505">Motor protein</keyword>
<dbReference type="PANTHER" id="PTHR46184:SF3">
    <property type="entry name" value="UNCONVENTIONAL MYOSIN-IXA"/>
    <property type="match status" value="1"/>
</dbReference>
<dbReference type="InterPro" id="IPR046987">
    <property type="entry name" value="Myo9"/>
</dbReference>
<dbReference type="InterPro" id="IPR000048">
    <property type="entry name" value="IQ_motif_EF-hand-BS"/>
</dbReference>
<evidence type="ECO:0000256" key="6">
    <source>
        <dbReference type="SAM" id="MobiDB-lite"/>
    </source>
</evidence>
<evidence type="ECO:0000256" key="2">
    <source>
        <dbReference type="ARBA" id="ARBA00004496"/>
    </source>
</evidence>
<evidence type="ECO:0000313" key="8">
    <source>
        <dbReference type="EMBL" id="MEQ2180480.1"/>
    </source>
</evidence>
<feature type="region of interest" description="Disordered" evidence="6">
    <location>
        <begin position="709"/>
        <end position="765"/>
    </location>
</feature>
<dbReference type="PROSITE" id="PS51456">
    <property type="entry name" value="MYOSIN_MOTOR"/>
    <property type="match status" value="1"/>
</dbReference>
<evidence type="ECO:0000259" key="7">
    <source>
        <dbReference type="PROSITE" id="PS51456"/>
    </source>
</evidence>
<organism evidence="8 9">
    <name type="scientific">Goodea atripinnis</name>
    <dbReference type="NCBI Taxonomy" id="208336"/>
    <lineage>
        <taxon>Eukaryota</taxon>
        <taxon>Metazoa</taxon>
        <taxon>Chordata</taxon>
        <taxon>Craniata</taxon>
        <taxon>Vertebrata</taxon>
        <taxon>Euteleostomi</taxon>
        <taxon>Actinopterygii</taxon>
        <taxon>Neopterygii</taxon>
        <taxon>Teleostei</taxon>
        <taxon>Neoteleostei</taxon>
        <taxon>Acanthomorphata</taxon>
        <taxon>Ovalentaria</taxon>
        <taxon>Atherinomorphae</taxon>
        <taxon>Cyprinodontiformes</taxon>
        <taxon>Goodeidae</taxon>
        <taxon>Goodea</taxon>
    </lineage>
</organism>
<feature type="region of interest" description="Disordered" evidence="6">
    <location>
        <begin position="507"/>
        <end position="660"/>
    </location>
</feature>
<evidence type="ECO:0000256" key="5">
    <source>
        <dbReference type="PROSITE-ProRule" id="PRU00782"/>
    </source>
</evidence>
<dbReference type="SUPFAM" id="SSF52540">
    <property type="entry name" value="P-loop containing nucleoside triphosphate hydrolases"/>
    <property type="match status" value="2"/>
</dbReference>
<evidence type="ECO:0000256" key="4">
    <source>
        <dbReference type="ARBA" id="ARBA00023136"/>
    </source>
</evidence>
<feature type="compositionally biased region" description="Polar residues" evidence="6">
    <location>
        <begin position="608"/>
        <end position="617"/>
    </location>
</feature>
<keyword evidence="3" id="KW-0963">Cytoplasm</keyword>
<comment type="caution">
    <text evidence="8">The sequence shown here is derived from an EMBL/GenBank/DDBJ whole genome shotgun (WGS) entry which is preliminary data.</text>
</comment>
<reference evidence="8 9" key="1">
    <citation type="submission" date="2021-06" db="EMBL/GenBank/DDBJ databases">
        <authorList>
            <person name="Palmer J.M."/>
        </authorList>
    </citation>
    <scope>NUCLEOTIDE SEQUENCE [LARGE SCALE GENOMIC DNA]</scope>
    <source>
        <strain evidence="8 9">GA_2019</strain>
        <tissue evidence="8">Muscle</tissue>
    </source>
</reference>
<feature type="domain" description="Myosin motor" evidence="7">
    <location>
        <begin position="1"/>
        <end position="241"/>
    </location>
</feature>
<dbReference type="Gene3D" id="1.20.58.530">
    <property type="match status" value="1"/>
</dbReference>
<feature type="compositionally biased region" description="Basic and acidic residues" evidence="6">
    <location>
        <begin position="436"/>
        <end position="449"/>
    </location>
</feature>
<evidence type="ECO:0000256" key="1">
    <source>
        <dbReference type="ARBA" id="ARBA00004370"/>
    </source>
</evidence>
<dbReference type="Gene3D" id="1.20.5.190">
    <property type="match status" value="2"/>
</dbReference>
<comment type="subcellular location">
    <subcellularLocation>
        <location evidence="2">Cytoplasm</location>
    </subcellularLocation>
    <subcellularLocation>
        <location evidence="1">Membrane</location>
    </subcellularLocation>
</comment>
<evidence type="ECO:0000256" key="3">
    <source>
        <dbReference type="ARBA" id="ARBA00022490"/>
    </source>
</evidence>
<feature type="compositionally biased region" description="Polar residues" evidence="6">
    <location>
        <begin position="533"/>
        <end position="548"/>
    </location>
</feature>
<keyword evidence="4" id="KW-0472">Membrane</keyword>